<feature type="chain" id="PRO_5001989966" description="Ecp2 effector protein domain-containing protein" evidence="1">
    <location>
        <begin position="18"/>
        <end position="219"/>
    </location>
</feature>
<gene>
    <name evidence="2" type="ORF">VHEMI04179</name>
</gene>
<reference evidence="2 3" key="1">
    <citation type="journal article" date="2015" name="Genome Announc.">
        <title>Draft Genome Sequence and Gene Annotation of the Entomopathogenic Fungus Verticillium hemipterigenum.</title>
        <authorList>
            <person name="Horn F."/>
            <person name="Habel A."/>
            <person name="Scharf D.H."/>
            <person name="Dworschak J."/>
            <person name="Brakhage A.A."/>
            <person name="Guthke R."/>
            <person name="Hertweck C."/>
            <person name="Linde J."/>
        </authorList>
    </citation>
    <scope>NUCLEOTIDE SEQUENCE [LARGE SCALE GENOMIC DNA]</scope>
</reference>
<feature type="signal peptide" evidence="1">
    <location>
        <begin position="1"/>
        <end position="17"/>
    </location>
</feature>
<protein>
    <recommendedName>
        <fullName evidence="4">Ecp2 effector protein domain-containing protein</fullName>
    </recommendedName>
</protein>
<proteinExistence type="predicted"/>
<dbReference type="AlphaFoldDB" id="A0A0A1TFP5"/>
<keyword evidence="1" id="KW-0732">Signal</keyword>
<evidence type="ECO:0008006" key="4">
    <source>
        <dbReference type="Google" id="ProtNLM"/>
    </source>
</evidence>
<evidence type="ECO:0000256" key="1">
    <source>
        <dbReference type="SAM" id="SignalP"/>
    </source>
</evidence>
<dbReference type="EMBL" id="CDHN01000002">
    <property type="protein sequence ID" value="CEJ86699.1"/>
    <property type="molecule type" value="Genomic_DNA"/>
</dbReference>
<organism evidence="2 3">
    <name type="scientific">[Torrubiella] hemipterigena</name>
    <dbReference type="NCBI Taxonomy" id="1531966"/>
    <lineage>
        <taxon>Eukaryota</taxon>
        <taxon>Fungi</taxon>
        <taxon>Dikarya</taxon>
        <taxon>Ascomycota</taxon>
        <taxon>Pezizomycotina</taxon>
        <taxon>Sordariomycetes</taxon>
        <taxon>Hypocreomycetidae</taxon>
        <taxon>Hypocreales</taxon>
        <taxon>Clavicipitaceae</taxon>
        <taxon>Clavicipitaceae incertae sedis</taxon>
        <taxon>'Torrubiella' clade</taxon>
    </lineage>
</organism>
<dbReference type="HOGENOM" id="CLU_105155_0_0_1"/>
<sequence>MLATQFLLAALVASVTATGQYFNSTDEAPSVVRKALERMAQDPDGPQADVAYGIRNDCKYPIHVYRHGDRVNFVKTLAPNEEFAEKYKGNNRTALNFYVASKDRGGYTKDGNTHMGVHHFGQDRYSITQQGHALRIYGEEEEQDSIVAAAQAMTCKKGGSLAFGAAGIEVYGKIKCPGKDNAIGLSAAAWIYAFCGYKRNYRFENGELMAGDEIVNWEM</sequence>
<evidence type="ECO:0000313" key="3">
    <source>
        <dbReference type="Proteomes" id="UP000039046"/>
    </source>
</evidence>
<evidence type="ECO:0000313" key="2">
    <source>
        <dbReference type="EMBL" id="CEJ86699.1"/>
    </source>
</evidence>
<keyword evidence="3" id="KW-1185">Reference proteome</keyword>
<name>A0A0A1TFP5_9HYPO</name>
<accession>A0A0A1TFP5</accession>
<dbReference type="Proteomes" id="UP000039046">
    <property type="component" value="Unassembled WGS sequence"/>
</dbReference>